<dbReference type="EMBL" id="KL367542">
    <property type="protein sequence ID" value="KFD65231.1"/>
    <property type="molecule type" value="Genomic_DNA"/>
</dbReference>
<evidence type="ECO:0000313" key="2">
    <source>
        <dbReference type="EMBL" id="KFD52511.1"/>
    </source>
</evidence>
<accession>A0A085M5L5</accession>
<reference evidence="2 4" key="1">
    <citation type="journal article" date="2014" name="Nat. Genet.">
        <title>Genome and transcriptome of the porcine whipworm Trichuris suis.</title>
        <authorList>
            <person name="Jex A.R."/>
            <person name="Nejsum P."/>
            <person name="Schwarz E.M."/>
            <person name="Hu L."/>
            <person name="Young N.D."/>
            <person name="Hall R.S."/>
            <person name="Korhonen P.K."/>
            <person name="Liao S."/>
            <person name="Thamsborg S."/>
            <person name="Xia J."/>
            <person name="Xu P."/>
            <person name="Wang S."/>
            <person name="Scheerlinck J.P."/>
            <person name="Hofmann A."/>
            <person name="Sternberg P.W."/>
            <person name="Wang J."/>
            <person name="Gasser R.B."/>
        </authorList>
    </citation>
    <scope>NUCLEOTIDE SEQUENCE [LARGE SCALE GENOMIC DNA]</scope>
    <source>
        <strain evidence="3">DCEP-RM93F</strain>
        <strain evidence="2">DCEP-RM93M</strain>
    </source>
</reference>
<evidence type="ECO:0000313" key="4">
    <source>
        <dbReference type="Proteomes" id="UP000030764"/>
    </source>
</evidence>
<evidence type="ECO:0000256" key="1">
    <source>
        <dbReference type="SAM" id="MobiDB-lite"/>
    </source>
</evidence>
<name>A0A085M5L5_9BILA</name>
<feature type="compositionally biased region" description="Basic residues" evidence="1">
    <location>
        <begin position="121"/>
        <end position="133"/>
    </location>
</feature>
<organism evidence="2 4">
    <name type="scientific">Trichuris suis</name>
    <name type="common">pig whipworm</name>
    <dbReference type="NCBI Taxonomy" id="68888"/>
    <lineage>
        <taxon>Eukaryota</taxon>
        <taxon>Metazoa</taxon>
        <taxon>Ecdysozoa</taxon>
        <taxon>Nematoda</taxon>
        <taxon>Enoplea</taxon>
        <taxon>Dorylaimia</taxon>
        <taxon>Trichinellida</taxon>
        <taxon>Trichuridae</taxon>
        <taxon>Trichuris</taxon>
    </lineage>
</organism>
<dbReference type="Proteomes" id="UP000030764">
    <property type="component" value="Unassembled WGS sequence"/>
</dbReference>
<dbReference type="Proteomes" id="UP000030758">
    <property type="component" value="Unassembled WGS sequence"/>
</dbReference>
<sequence length="151" mass="16409">MSSFSLILTKIVAQLRTWTAIKNAMVAGDTAENQLNLVGALASKATTWPNASVAGKQRCKRAEPTTMTHRQPKVYPQLDAIVAKTQAVQQAKVTTAILTERQVSKLAPGPSVPTQNFANNKHSRRTNNPHRAHSGGDRLPTQTLLPHELPT</sequence>
<proteinExistence type="predicted"/>
<dbReference type="AlphaFoldDB" id="A0A085M5L5"/>
<protein>
    <submittedName>
        <fullName evidence="2">Uncharacterized protein</fullName>
    </submittedName>
</protein>
<dbReference type="EMBL" id="KL363226">
    <property type="protein sequence ID" value="KFD52511.1"/>
    <property type="molecule type" value="Genomic_DNA"/>
</dbReference>
<feature type="region of interest" description="Disordered" evidence="1">
    <location>
        <begin position="105"/>
        <end position="151"/>
    </location>
</feature>
<keyword evidence="4" id="KW-1185">Reference proteome</keyword>
<evidence type="ECO:0000313" key="3">
    <source>
        <dbReference type="EMBL" id="KFD65231.1"/>
    </source>
</evidence>
<gene>
    <name evidence="2" type="ORF">M513_06545</name>
    <name evidence="3" type="ORF">M514_06545</name>
</gene>